<feature type="region of interest" description="Disordered" evidence="6">
    <location>
        <begin position="25"/>
        <end position="46"/>
    </location>
</feature>
<sequence length="425" mass="47665">MFAEFRGRDFRIVQVEKKIDRLFARIAGGNEDSSPPDGSSSGRKALWKSSILSPADTVDQHAEALDDDNESNHSLDEVSKLHEFDLSAEDGKGTFQVQVKQPARDDPLSKTMAAQPEAEELFEQYKPMSVSFPFVPITNEMTFESVCVEKPMLLLAIMAVSSWRDKKLQMQFEKQYRTELATHMLRYSLETKLYKMLASTYNRVPQDDLDTADQRYRQLASLSSQLEAGKTFFDTLVAVPTDATHLISFPEWTTVPRMVMDMARLSMSSSSHPPEWNTKEAQDRIRLNLYLDSLCFKMHNMTTYNPPEQPHPDYWTVMKGIMQAVNAWYVRKMKAGSEPRKTHSSTQFGGGGSGADGSSMGSYQGGLGTDSSGSAGYGAPTPGLFDDSSFDFLGSFNPQQGSHCVWLPMDLQMSIDAMHDTDLNW</sequence>
<name>A0ABR0EPE2_ZASCE</name>
<evidence type="ECO:0000256" key="4">
    <source>
        <dbReference type="ARBA" id="ARBA00023163"/>
    </source>
</evidence>
<comment type="subcellular location">
    <subcellularLocation>
        <location evidence="1">Nucleus</location>
    </subcellularLocation>
</comment>
<keyword evidence="4" id="KW-0804">Transcription</keyword>
<feature type="compositionally biased region" description="Low complexity" evidence="6">
    <location>
        <begin position="32"/>
        <end position="42"/>
    </location>
</feature>
<feature type="region of interest" description="Disordered" evidence="6">
    <location>
        <begin position="336"/>
        <end position="375"/>
    </location>
</feature>
<dbReference type="EMBL" id="JAXOVC010000003">
    <property type="protein sequence ID" value="KAK4503347.1"/>
    <property type="molecule type" value="Genomic_DNA"/>
</dbReference>
<reference evidence="7 8" key="1">
    <citation type="journal article" date="2023" name="G3 (Bethesda)">
        <title>A chromosome-level genome assembly of Zasmidium syzygii isolated from banana leaves.</title>
        <authorList>
            <person name="van Westerhoven A.C."/>
            <person name="Mehrabi R."/>
            <person name="Talebi R."/>
            <person name="Steentjes M.B.F."/>
            <person name="Corcolon B."/>
            <person name="Chong P.A."/>
            <person name="Kema G.H.J."/>
            <person name="Seidl M.F."/>
        </authorList>
    </citation>
    <scope>NUCLEOTIDE SEQUENCE [LARGE SCALE GENOMIC DNA]</scope>
    <source>
        <strain evidence="7 8">P124</strain>
    </source>
</reference>
<evidence type="ECO:0000256" key="3">
    <source>
        <dbReference type="ARBA" id="ARBA00023125"/>
    </source>
</evidence>
<gene>
    <name evidence="7" type="ORF">PRZ48_004262</name>
</gene>
<keyword evidence="2" id="KW-0805">Transcription regulation</keyword>
<dbReference type="PANTHER" id="PTHR31845">
    <property type="entry name" value="FINGER DOMAIN PROTEIN, PUTATIVE-RELATED"/>
    <property type="match status" value="1"/>
</dbReference>
<proteinExistence type="predicted"/>
<evidence type="ECO:0000256" key="5">
    <source>
        <dbReference type="ARBA" id="ARBA00023242"/>
    </source>
</evidence>
<accession>A0ABR0EPE2</accession>
<comment type="caution">
    <text evidence="7">The sequence shown here is derived from an EMBL/GenBank/DDBJ whole genome shotgun (WGS) entry which is preliminary data.</text>
</comment>
<evidence type="ECO:0000256" key="6">
    <source>
        <dbReference type="SAM" id="MobiDB-lite"/>
    </source>
</evidence>
<organism evidence="7 8">
    <name type="scientific">Zasmidium cellare</name>
    <name type="common">Wine cellar mold</name>
    <name type="synonym">Racodium cellare</name>
    <dbReference type="NCBI Taxonomy" id="395010"/>
    <lineage>
        <taxon>Eukaryota</taxon>
        <taxon>Fungi</taxon>
        <taxon>Dikarya</taxon>
        <taxon>Ascomycota</taxon>
        <taxon>Pezizomycotina</taxon>
        <taxon>Dothideomycetes</taxon>
        <taxon>Dothideomycetidae</taxon>
        <taxon>Mycosphaerellales</taxon>
        <taxon>Mycosphaerellaceae</taxon>
        <taxon>Zasmidium</taxon>
    </lineage>
</organism>
<evidence type="ECO:0000256" key="1">
    <source>
        <dbReference type="ARBA" id="ARBA00004123"/>
    </source>
</evidence>
<keyword evidence="5" id="KW-0539">Nucleus</keyword>
<dbReference type="PANTHER" id="PTHR31845:SF17">
    <property type="entry name" value="ZN(II)2CYS6 TRANSCRIPTION FACTOR (EUROFUNG)"/>
    <property type="match status" value="1"/>
</dbReference>
<dbReference type="InterPro" id="IPR051089">
    <property type="entry name" value="prtT"/>
</dbReference>
<protein>
    <submittedName>
        <fullName evidence="7">Uncharacterized protein</fullName>
    </submittedName>
</protein>
<keyword evidence="8" id="KW-1185">Reference proteome</keyword>
<evidence type="ECO:0000313" key="8">
    <source>
        <dbReference type="Proteomes" id="UP001305779"/>
    </source>
</evidence>
<keyword evidence="3" id="KW-0238">DNA-binding</keyword>
<evidence type="ECO:0000256" key="2">
    <source>
        <dbReference type="ARBA" id="ARBA00023015"/>
    </source>
</evidence>
<dbReference type="Proteomes" id="UP001305779">
    <property type="component" value="Unassembled WGS sequence"/>
</dbReference>
<evidence type="ECO:0000313" key="7">
    <source>
        <dbReference type="EMBL" id="KAK4503347.1"/>
    </source>
</evidence>